<dbReference type="Proteomes" id="UP001454036">
    <property type="component" value="Unassembled WGS sequence"/>
</dbReference>
<dbReference type="InterPro" id="IPR027417">
    <property type="entry name" value="P-loop_NTPase"/>
</dbReference>
<dbReference type="Gene3D" id="3.40.850.10">
    <property type="entry name" value="Kinesin motor domain"/>
    <property type="match status" value="1"/>
</dbReference>
<feature type="region of interest" description="Disordered" evidence="3">
    <location>
        <begin position="372"/>
        <end position="434"/>
    </location>
</feature>
<gene>
    <name evidence="5" type="ORF">LIER_01024</name>
</gene>
<dbReference type="EMBL" id="BAABME010000094">
    <property type="protein sequence ID" value="GAA0139495.1"/>
    <property type="molecule type" value="Genomic_DNA"/>
</dbReference>
<dbReference type="PANTHER" id="PTHR47972">
    <property type="entry name" value="KINESIN-LIKE PROTEIN KLP-3"/>
    <property type="match status" value="1"/>
</dbReference>
<dbReference type="SMART" id="SM00129">
    <property type="entry name" value="KISc"/>
    <property type="match status" value="1"/>
</dbReference>
<keyword evidence="1" id="KW-0505">Motor protein</keyword>
<dbReference type="GO" id="GO:0015630">
    <property type="term" value="C:microtubule cytoskeleton"/>
    <property type="evidence" value="ECO:0007669"/>
    <property type="project" value="TreeGrafter"/>
</dbReference>
<feature type="compositionally biased region" description="Polar residues" evidence="3">
    <location>
        <begin position="396"/>
        <end position="409"/>
    </location>
</feature>
<accession>A0AAV3NJI9</accession>
<dbReference type="InterPro" id="IPR027640">
    <property type="entry name" value="Kinesin-like_fam"/>
</dbReference>
<dbReference type="GO" id="GO:0008017">
    <property type="term" value="F:microtubule binding"/>
    <property type="evidence" value="ECO:0007669"/>
    <property type="project" value="InterPro"/>
</dbReference>
<proteinExistence type="inferred from homology"/>
<feature type="region of interest" description="Disordered" evidence="3">
    <location>
        <begin position="229"/>
        <end position="261"/>
    </location>
</feature>
<dbReference type="InterPro" id="IPR036961">
    <property type="entry name" value="Kinesin_motor_dom_sf"/>
</dbReference>
<dbReference type="AlphaFoldDB" id="A0AAV3NJI9"/>
<evidence type="ECO:0000256" key="3">
    <source>
        <dbReference type="SAM" id="MobiDB-lite"/>
    </source>
</evidence>
<feature type="domain" description="Kinesin motor" evidence="4">
    <location>
        <begin position="1"/>
        <end position="192"/>
    </location>
</feature>
<dbReference type="Pfam" id="PF00225">
    <property type="entry name" value="Kinesin"/>
    <property type="match status" value="1"/>
</dbReference>
<keyword evidence="6" id="KW-1185">Reference proteome</keyword>
<comment type="caution">
    <text evidence="2">Lacks conserved residue(s) required for the propagation of feature annotation.</text>
</comment>
<comment type="similarity">
    <text evidence="2">Belongs to the TRAFAC class myosin-kinesin ATPase superfamily. Kinesin family.</text>
</comment>
<dbReference type="FunFam" id="3.40.850.10:FF:000178">
    <property type="entry name" value="Kinesin-related protein3"/>
    <property type="match status" value="1"/>
</dbReference>
<reference evidence="5 6" key="1">
    <citation type="submission" date="2024-01" db="EMBL/GenBank/DDBJ databases">
        <title>The complete chloroplast genome sequence of Lithospermum erythrorhizon: insights into the phylogenetic relationship among Boraginaceae species and the maternal lineages of purple gromwells.</title>
        <authorList>
            <person name="Okada T."/>
            <person name="Watanabe K."/>
        </authorList>
    </citation>
    <scope>NUCLEOTIDE SEQUENCE [LARGE SCALE GENOMIC DNA]</scope>
</reference>
<dbReference type="PANTHER" id="PTHR47972:SF14">
    <property type="entry name" value="KINESIN-LIKE PROTEIN KIN-14J"/>
    <property type="match status" value="1"/>
</dbReference>
<evidence type="ECO:0000259" key="4">
    <source>
        <dbReference type="PROSITE" id="PS50067"/>
    </source>
</evidence>
<dbReference type="SUPFAM" id="SSF52540">
    <property type="entry name" value="P-loop containing nucleoside triphosphate hydrolases"/>
    <property type="match status" value="1"/>
</dbReference>
<comment type="caution">
    <text evidence="5">The sequence shown here is derived from an EMBL/GenBank/DDBJ whole genome shotgun (WGS) entry which is preliminary data.</text>
</comment>
<sequence>MLKYPLIQVYLVYLDLHTLGILNSTQSNELTVPDASMHEVKSTSDVVELMSVGLLNRAIGATALNERSSRSHCVLTVHVKGTDLETRAILNGCLHLVDLAGSERVDRSEATGDRLREAQHINKSLSALGDVISALAQNSPHIPYRNSKLTQLLQSSLGGQAKTLMFVQLNPDVESYSETISTLKFAERVSGVELGAARSNTEGRGVRELMDQVAFLQDRISKKDEEIGQLRKQQTNSNVEKRTMKSSQSGSASLQRTSSQKTFNAMKKTLSNFDDGSEFNDKYFESNSQLSTKDFKHPNELFQQSQPSEELESWSIVADEGVTVKEEVNLLGSGDSESGDKLSDMSDGVMSMATETDGSISIVDEYSLFLETAKPPPESAEKHNIPAKLPRPPQKHVQSGFSRLALNNISSKVSSSKKSKGGSSSAVASSKRWQ</sequence>
<evidence type="ECO:0000313" key="6">
    <source>
        <dbReference type="Proteomes" id="UP001454036"/>
    </source>
</evidence>
<protein>
    <submittedName>
        <fullName evidence="5">Microtubule binding motor protein</fullName>
    </submittedName>
</protein>
<dbReference type="PROSITE" id="PS50067">
    <property type="entry name" value="KINESIN_MOTOR_2"/>
    <property type="match status" value="1"/>
</dbReference>
<evidence type="ECO:0000256" key="1">
    <source>
        <dbReference type="ARBA" id="ARBA00023175"/>
    </source>
</evidence>
<feature type="compositionally biased region" description="Low complexity" evidence="3">
    <location>
        <begin position="421"/>
        <end position="434"/>
    </location>
</feature>
<dbReference type="GO" id="GO:0003777">
    <property type="term" value="F:microtubule motor activity"/>
    <property type="evidence" value="ECO:0007669"/>
    <property type="project" value="InterPro"/>
</dbReference>
<evidence type="ECO:0000313" key="5">
    <source>
        <dbReference type="EMBL" id="GAA0139495.1"/>
    </source>
</evidence>
<dbReference type="GO" id="GO:0007018">
    <property type="term" value="P:microtubule-based movement"/>
    <property type="evidence" value="ECO:0007669"/>
    <property type="project" value="InterPro"/>
</dbReference>
<feature type="compositionally biased region" description="Polar residues" evidence="3">
    <location>
        <begin position="245"/>
        <end position="261"/>
    </location>
</feature>
<name>A0AAV3NJI9_LITER</name>
<dbReference type="GO" id="GO:0005524">
    <property type="term" value="F:ATP binding"/>
    <property type="evidence" value="ECO:0007669"/>
    <property type="project" value="InterPro"/>
</dbReference>
<dbReference type="PRINTS" id="PR00380">
    <property type="entry name" value="KINESINHEAVY"/>
</dbReference>
<evidence type="ECO:0000256" key="2">
    <source>
        <dbReference type="PROSITE-ProRule" id="PRU00283"/>
    </source>
</evidence>
<organism evidence="5 6">
    <name type="scientific">Lithospermum erythrorhizon</name>
    <name type="common">Purple gromwell</name>
    <name type="synonym">Lithospermum officinale var. erythrorhizon</name>
    <dbReference type="NCBI Taxonomy" id="34254"/>
    <lineage>
        <taxon>Eukaryota</taxon>
        <taxon>Viridiplantae</taxon>
        <taxon>Streptophyta</taxon>
        <taxon>Embryophyta</taxon>
        <taxon>Tracheophyta</taxon>
        <taxon>Spermatophyta</taxon>
        <taxon>Magnoliopsida</taxon>
        <taxon>eudicotyledons</taxon>
        <taxon>Gunneridae</taxon>
        <taxon>Pentapetalae</taxon>
        <taxon>asterids</taxon>
        <taxon>lamiids</taxon>
        <taxon>Boraginales</taxon>
        <taxon>Boraginaceae</taxon>
        <taxon>Boraginoideae</taxon>
        <taxon>Lithospermeae</taxon>
        <taxon>Lithospermum</taxon>
    </lineage>
</organism>
<dbReference type="InterPro" id="IPR001752">
    <property type="entry name" value="Kinesin_motor_dom"/>
</dbReference>